<sequence length="98" mass="11188">MSNFLSALFITQYEVKTDFFYLKMDSKLIFATNLNIKVNSIKNQKHLFHFFNLKLNSLPIPTVLFTSTFELCASIICLTIDNPSPVPPTARERALSTL</sequence>
<dbReference type="STRING" id="945713.IALB_2130"/>
<keyword evidence="2" id="KW-1185">Reference proteome</keyword>
<accession>I0ALH8</accession>
<dbReference type="EMBL" id="CP003418">
    <property type="protein sequence ID" value="AFH49835.1"/>
    <property type="molecule type" value="Genomic_DNA"/>
</dbReference>
<dbReference type="KEGG" id="ial:IALB_2130"/>
<gene>
    <name evidence="1" type="ordered locus">IALB_2130</name>
</gene>
<evidence type="ECO:0000313" key="1">
    <source>
        <dbReference type="EMBL" id="AFH49835.1"/>
    </source>
</evidence>
<reference evidence="1 2" key="1">
    <citation type="journal article" date="2012" name="Front. Microbiol.">
        <title>Complete genome of Ignavibacterium album, a metabolically versatile, flagellated, facultative anaerobe from the phylum Chlorobi.</title>
        <authorList>
            <person name="Liu Z."/>
            <person name="Frigaard N.-U."/>
            <person name="Vogl K."/>
            <person name="Iino T."/>
            <person name="Ohkuma M."/>
            <person name="Overmann J."/>
            <person name="Bryant D.A."/>
        </authorList>
    </citation>
    <scope>NUCLEOTIDE SEQUENCE [LARGE SCALE GENOMIC DNA]</scope>
    <source>
        <strain evidence="2">DSM 19864 / JCM 16511 / NBRC 101810 / Mat9-16</strain>
    </source>
</reference>
<evidence type="ECO:0000313" key="2">
    <source>
        <dbReference type="Proteomes" id="UP000007394"/>
    </source>
</evidence>
<proteinExistence type="predicted"/>
<name>I0ALH8_IGNAJ</name>
<dbReference type="Proteomes" id="UP000007394">
    <property type="component" value="Chromosome"/>
</dbReference>
<protein>
    <submittedName>
        <fullName evidence="1">Uncharacterized protein</fullName>
    </submittedName>
</protein>
<dbReference type="HOGENOM" id="CLU_2329958_0_0_10"/>
<dbReference type="AlphaFoldDB" id="I0ALH8"/>
<organism evidence="1 2">
    <name type="scientific">Ignavibacterium album (strain DSM 19864 / JCM 16511 / NBRC 101810 / Mat9-16)</name>
    <dbReference type="NCBI Taxonomy" id="945713"/>
    <lineage>
        <taxon>Bacteria</taxon>
        <taxon>Pseudomonadati</taxon>
        <taxon>Ignavibacteriota</taxon>
        <taxon>Ignavibacteria</taxon>
        <taxon>Ignavibacteriales</taxon>
        <taxon>Ignavibacteriaceae</taxon>
        <taxon>Ignavibacterium</taxon>
    </lineage>
</organism>